<protein>
    <submittedName>
        <fullName evidence="1">Uncharacterized protein</fullName>
    </submittedName>
</protein>
<evidence type="ECO:0000313" key="2">
    <source>
        <dbReference type="Proteomes" id="UP000799302"/>
    </source>
</evidence>
<organism evidence="1 2">
    <name type="scientific">Microthyrium microscopicum</name>
    <dbReference type="NCBI Taxonomy" id="703497"/>
    <lineage>
        <taxon>Eukaryota</taxon>
        <taxon>Fungi</taxon>
        <taxon>Dikarya</taxon>
        <taxon>Ascomycota</taxon>
        <taxon>Pezizomycotina</taxon>
        <taxon>Dothideomycetes</taxon>
        <taxon>Dothideomycetes incertae sedis</taxon>
        <taxon>Microthyriales</taxon>
        <taxon>Microthyriaceae</taxon>
        <taxon>Microthyrium</taxon>
    </lineage>
</organism>
<dbReference type="OrthoDB" id="10661654at2759"/>
<gene>
    <name evidence="1" type="ORF">BT63DRAFT_467241</name>
</gene>
<reference evidence="1" key="1">
    <citation type="journal article" date="2020" name="Stud. Mycol.">
        <title>101 Dothideomycetes genomes: a test case for predicting lifestyles and emergence of pathogens.</title>
        <authorList>
            <person name="Haridas S."/>
            <person name="Albert R."/>
            <person name="Binder M."/>
            <person name="Bloem J."/>
            <person name="Labutti K."/>
            <person name="Salamov A."/>
            <person name="Andreopoulos B."/>
            <person name="Baker S."/>
            <person name="Barry K."/>
            <person name="Bills G."/>
            <person name="Bluhm B."/>
            <person name="Cannon C."/>
            <person name="Castanera R."/>
            <person name="Culley D."/>
            <person name="Daum C."/>
            <person name="Ezra D."/>
            <person name="Gonzalez J."/>
            <person name="Henrissat B."/>
            <person name="Kuo A."/>
            <person name="Liang C."/>
            <person name="Lipzen A."/>
            <person name="Lutzoni F."/>
            <person name="Magnuson J."/>
            <person name="Mondo S."/>
            <person name="Nolan M."/>
            <person name="Ohm R."/>
            <person name="Pangilinan J."/>
            <person name="Park H.-J."/>
            <person name="Ramirez L."/>
            <person name="Alfaro M."/>
            <person name="Sun H."/>
            <person name="Tritt A."/>
            <person name="Yoshinaga Y."/>
            <person name="Zwiers L.-H."/>
            <person name="Turgeon B."/>
            <person name="Goodwin S."/>
            <person name="Spatafora J."/>
            <person name="Crous P."/>
            <person name="Grigoriev I."/>
        </authorList>
    </citation>
    <scope>NUCLEOTIDE SEQUENCE</scope>
    <source>
        <strain evidence="1">CBS 115976</strain>
    </source>
</reference>
<evidence type="ECO:0000313" key="1">
    <source>
        <dbReference type="EMBL" id="KAF2673639.1"/>
    </source>
</evidence>
<keyword evidence="2" id="KW-1185">Reference proteome</keyword>
<sequence>MPFLVKGHEPSWHLHEYADWYEWIDYIQRRAVNMGVWEFVKPEGDELPPEMPELPTGPGYRMSLHDQILLYNAEKQKFRFPRKLELTEDSYLEAKNSITSLVQLINDSIHGNFYPYIHGVFDCREILKILTEKMHPITFEGCFPECHTLLAREMRALLHTLSDGPKGQGQDENEVQLWLLGWRKIIQFAFELHEQEYDDSGDWQDWNEDSLAEVFHNASKVSNPTFHQLMEKSMDGNPFGEGLDSDIPYPRCSLAWCINFYLVCLKQEKTDAWKNIRDARGSSH</sequence>
<dbReference type="EMBL" id="MU004231">
    <property type="protein sequence ID" value="KAF2673639.1"/>
    <property type="molecule type" value="Genomic_DNA"/>
</dbReference>
<dbReference type="AlphaFoldDB" id="A0A6A6UMZ6"/>
<dbReference type="Proteomes" id="UP000799302">
    <property type="component" value="Unassembled WGS sequence"/>
</dbReference>
<name>A0A6A6UMZ6_9PEZI</name>
<accession>A0A6A6UMZ6</accession>
<proteinExistence type="predicted"/>